<keyword evidence="1" id="KW-1133">Transmembrane helix</keyword>
<gene>
    <name evidence="2" type="ORF">OTU49_013723</name>
</gene>
<sequence>GIVSRPMSQELHYGDHACLPNPNLSNKSDECRPLNETSCPLLLEDDKNSTCVWDYSGLGLQYQVLAGPAFVAVFTTAGVIIGIISDRFNRKTVVTVCCAALTLATGLT</sequence>
<evidence type="ECO:0000256" key="1">
    <source>
        <dbReference type="SAM" id="Phobius"/>
    </source>
</evidence>
<dbReference type="Proteomes" id="UP001445076">
    <property type="component" value="Unassembled WGS sequence"/>
</dbReference>
<feature type="transmembrane region" description="Helical" evidence="1">
    <location>
        <begin position="62"/>
        <end position="84"/>
    </location>
</feature>
<dbReference type="AlphaFoldDB" id="A0AAW0VUA5"/>
<keyword evidence="3" id="KW-1185">Reference proteome</keyword>
<dbReference type="InterPro" id="IPR036259">
    <property type="entry name" value="MFS_trans_sf"/>
</dbReference>
<keyword evidence="1" id="KW-0472">Membrane</keyword>
<organism evidence="2 3">
    <name type="scientific">Cherax quadricarinatus</name>
    <name type="common">Australian red claw crayfish</name>
    <dbReference type="NCBI Taxonomy" id="27406"/>
    <lineage>
        <taxon>Eukaryota</taxon>
        <taxon>Metazoa</taxon>
        <taxon>Ecdysozoa</taxon>
        <taxon>Arthropoda</taxon>
        <taxon>Crustacea</taxon>
        <taxon>Multicrustacea</taxon>
        <taxon>Malacostraca</taxon>
        <taxon>Eumalacostraca</taxon>
        <taxon>Eucarida</taxon>
        <taxon>Decapoda</taxon>
        <taxon>Pleocyemata</taxon>
        <taxon>Astacidea</taxon>
        <taxon>Parastacoidea</taxon>
        <taxon>Parastacidae</taxon>
        <taxon>Cherax</taxon>
    </lineage>
</organism>
<dbReference type="EMBL" id="JARKIK010001198">
    <property type="protein sequence ID" value="KAK8719864.1"/>
    <property type="molecule type" value="Genomic_DNA"/>
</dbReference>
<name>A0AAW0VUA5_CHEQU</name>
<reference evidence="2 3" key="1">
    <citation type="journal article" date="2024" name="BMC Genomics">
        <title>Genome assembly of redclaw crayfish (Cherax quadricarinatus) provides insights into its immune adaptation and hypoxia tolerance.</title>
        <authorList>
            <person name="Liu Z."/>
            <person name="Zheng J."/>
            <person name="Li H."/>
            <person name="Fang K."/>
            <person name="Wang S."/>
            <person name="He J."/>
            <person name="Zhou D."/>
            <person name="Weng S."/>
            <person name="Chi M."/>
            <person name="Gu Z."/>
            <person name="He J."/>
            <person name="Li F."/>
            <person name="Wang M."/>
        </authorList>
    </citation>
    <scope>NUCLEOTIDE SEQUENCE [LARGE SCALE GENOMIC DNA]</scope>
    <source>
        <strain evidence="2">ZL_2023a</strain>
    </source>
</reference>
<dbReference type="SUPFAM" id="SSF103473">
    <property type="entry name" value="MFS general substrate transporter"/>
    <property type="match status" value="1"/>
</dbReference>
<feature type="non-terminal residue" evidence="2">
    <location>
        <position position="108"/>
    </location>
</feature>
<comment type="caution">
    <text evidence="2">The sequence shown here is derived from an EMBL/GenBank/DDBJ whole genome shotgun (WGS) entry which is preliminary data.</text>
</comment>
<evidence type="ECO:0000313" key="2">
    <source>
        <dbReference type="EMBL" id="KAK8719864.1"/>
    </source>
</evidence>
<feature type="non-terminal residue" evidence="2">
    <location>
        <position position="1"/>
    </location>
</feature>
<proteinExistence type="predicted"/>
<protein>
    <recommendedName>
        <fullName evidence="4">Major facilitator superfamily (MFS) profile domain-containing protein</fullName>
    </recommendedName>
</protein>
<evidence type="ECO:0000313" key="3">
    <source>
        <dbReference type="Proteomes" id="UP001445076"/>
    </source>
</evidence>
<accession>A0AAW0VUA5</accession>
<evidence type="ECO:0008006" key="4">
    <source>
        <dbReference type="Google" id="ProtNLM"/>
    </source>
</evidence>
<keyword evidence="1" id="KW-0812">Transmembrane</keyword>